<evidence type="ECO:0000313" key="3">
    <source>
        <dbReference type="EMBL" id="ORC89223.1"/>
    </source>
</evidence>
<dbReference type="EMBL" id="NBCO01000013">
    <property type="protein sequence ID" value="ORC89223.1"/>
    <property type="molecule type" value="Genomic_DNA"/>
</dbReference>
<reference evidence="3 4" key="1">
    <citation type="submission" date="2017-03" db="EMBL/GenBank/DDBJ databases">
        <title>An alternative strategy for trypanosome survival in the mammalian bloodstream revealed through genome and transcriptome analysis of the ubiquitous bovine parasite Trypanosoma (Megatrypanum) theileri.</title>
        <authorList>
            <person name="Kelly S."/>
            <person name="Ivens A."/>
            <person name="Mott A."/>
            <person name="O'Neill E."/>
            <person name="Emms D."/>
            <person name="Macleod O."/>
            <person name="Voorheis P."/>
            <person name="Matthews J."/>
            <person name="Matthews K."/>
            <person name="Carrington M."/>
        </authorList>
    </citation>
    <scope>NUCLEOTIDE SEQUENCE [LARGE SCALE GENOMIC DNA]</scope>
    <source>
        <strain evidence="3">Edinburgh</strain>
    </source>
</reference>
<feature type="region of interest" description="Disordered" evidence="1">
    <location>
        <begin position="607"/>
        <end position="628"/>
    </location>
</feature>
<dbReference type="GeneID" id="39985223"/>
<evidence type="ECO:0000259" key="2">
    <source>
        <dbReference type="Pfam" id="PF08707"/>
    </source>
</evidence>
<feature type="region of interest" description="Disordered" evidence="1">
    <location>
        <begin position="64"/>
        <end position="125"/>
    </location>
</feature>
<dbReference type="AlphaFoldDB" id="A0A1X0NXL3"/>
<protein>
    <submittedName>
        <fullName evidence="3">Mitochondrial DNA primase</fullName>
    </submittedName>
</protein>
<comment type="caution">
    <text evidence="3">The sequence shown here is derived from an EMBL/GenBank/DDBJ whole genome shotgun (WGS) entry which is preliminary data.</text>
</comment>
<dbReference type="Proteomes" id="UP000192257">
    <property type="component" value="Unassembled WGS sequence"/>
</dbReference>
<feature type="compositionally biased region" description="Basic residues" evidence="1">
    <location>
        <begin position="95"/>
        <end position="104"/>
    </location>
</feature>
<feature type="region of interest" description="Disordered" evidence="1">
    <location>
        <begin position="144"/>
        <end position="187"/>
    </location>
</feature>
<sequence length="628" mass="69194">MLRISLFTRQVSKRLVAELAAMNSAAKAKTSASTSDTVGTNPAATSTSTSAAAAAVARAAAEEALEKTSHKSTVPLKKKIVSDGKNTTKGQMDGKKKKKKKVQKVSRDLKIDSQKEEEEPVAAVKPKEPEITPILKKEKVEEVKVSDDRKEEKMSVKEEEEKVSDKKKEEKMSVKEEEEKVSDKKKEETVSVRKVSTSTTPSTLAAKEKKEDITSQKKTPIIKSFRIEDVAAACKPTDGLFARRLPQGGCQFFAWPGTPLSVASNAVATMPDTIRTVHAIFGREQTPLDLVLDIDCPVPQEHWSMSKIRPFQKKLLDETLTVVKEEIEAIGEKIATQVVLQSPNLKKASFHVHTKLQDVAFEDYHSLHGFLYRFHKKIPHVDLQIYRAHGMLRMHRCMKENHTSAIVVFEDKEWNIGFPNGIVPDAVAALHSVCVREPGTYSRLLHFDAPRTSQAQEETLIAAAGSGGDVHNSGKSGEVKLPAVLLPRTEREAVETVSAWLRNGTREADVGDWRSWISLGINAYRIAYHFRDAKTLARPAMEELLDAWVAASKKCGMKFRPGVCEARWSSFDIVRLSKAGEDDWWGPYRRIGRMAMVNAAADAAAASAKASGKGDTASVGNSTSAGKK</sequence>
<feature type="domain" description="Primase C-terminal 2" evidence="2">
    <location>
        <begin position="510"/>
        <end position="575"/>
    </location>
</feature>
<evidence type="ECO:0000256" key="1">
    <source>
        <dbReference type="SAM" id="MobiDB-lite"/>
    </source>
</evidence>
<evidence type="ECO:0000313" key="4">
    <source>
        <dbReference type="Proteomes" id="UP000192257"/>
    </source>
</evidence>
<name>A0A1X0NXL3_9TRYP</name>
<dbReference type="VEuPathDB" id="TriTrypDB:TM35_000132270"/>
<gene>
    <name evidence="3" type="ORF">TM35_000132270</name>
</gene>
<feature type="compositionally biased region" description="Basic and acidic residues" evidence="1">
    <location>
        <begin position="105"/>
        <end position="114"/>
    </location>
</feature>
<feature type="compositionally biased region" description="Polar residues" evidence="1">
    <location>
        <begin position="618"/>
        <end position="628"/>
    </location>
</feature>
<keyword evidence="4" id="KW-1185">Reference proteome</keyword>
<proteinExistence type="predicted"/>
<dbReference type="InterPro" id="IPR014819">
    <property type="entry name" value="PriCT_2"/>
</dbReference>
<organism evidence="3 4">
    <name type="scientific">Trypanosoma theileri</name>
    <dbReference type="NCBI Taxonomy" id="67003"/>
    <lineage>
        <taxon>Eukaryota</taxon>
        <taxon>Discoba</taxon>
        <taxon>Euglenozoa</taxon>
        <taxon>Kinetoplastea</taxon>
        <taxon>Metakinetoplastina</taxon>
        <taxon>Trypanosomatida</taxon>
        <taxon>Trypanosomatidae</taxon>
        <taxon>Trypanosoma</taxon>
    </lineage>
</organism>
<feature type="region of interest" description="Disordered" evidence="1">
    <location>
        <begin position="25"/>
        <end position="48"/>
    </location>
</feature>
<feature type="compositionally biased region" description="Low complexity" evidence="1">
    <location>
        <begin position="25"/>
        <end position="35"/>
    </location>
</feature>
<dbReference type="RefSeq" id="XP_028883289.1">
    <property type="nucleotide sequence ID" value="XM_029025443.1"/>
</dbReference>
<dbReference type="OrthoDB" id="277469at2759"/>
<dbReference type="Pfam" id="PF08707">
    <property type="entry name" value="PriCT_2"/>
    <property type="match status" value="1"/>
</dbReference>
<accession>A0A1X0NXL3</accession>